<feature type="non-terminal residue" evidence="1">
    <location>
        <position position="1"/>
    </location>
</feature>
<accession>A0A146K957</accession>
<name>A0A146K957_9EUKA</name>
<dbReference type="InterPro" id="IPR026906">
    <property type="entry name" value="LRR_5"/>
</dbReference>
<dbReference type="Pfam" id="PF13306">
    <property type="entry name" value="LRR_5"/>
    <property type="match status" value="1"/>
</dbReference>
<reference evidence="1" key="1">
    <citation type="submission" date="2015-07" db="EMBL/GenBank/DDBJ databases">
        <title>Adaptation to a free-living lifestyle via gene acquisitions in the diplomonad Trepomonas sp. PC1.</title>
        <authorList>
            <person name="Xu F."/>
            <person name="Jerlstrom-Hultqvist J."/>
            <person name="Kolisko M."/>
            <person name="Simpson A.G.B."/>
            <person name="Roger A.J."/>
            <person name="Svard S.G."/>
            <person name="Andersson J.O."/>
        </authorList>
    </citation>
    <scope>NUCLEOTIDE SEQUENCE</scope>
    <source>
        <strain evidence="1">PC1</strain>
    </source>
</reference>
<gene>
    <name evidence="1" type="ORF">TPC1_14705</name>
</gene>
<evidence type="ECO:0000313" key="1">
    <source>
        <dbReference type="EMBL" id="JAP93127.1"/>
    </source>
</evidence>
<organism evidence="1">
    <name type="scientific">Trepomonas sp. PC1</name>
    <dbReference type="NCBI Taxonomy" id="1076344"/>
    <lineage>
        <taxon>Eukaryota</taxon>
        <taxon>Metamonada</taxon>
        <taxon>Diplomonadida</taxon>
        <taxon>Hexamitidae</taxon>
        <taxon>Hexamitinae</taxon>
        <taxon>Trepomonas</taxon>
    </lineage>
</organism>
<dbReference type="AlphaFoldDB" id="A0A146K957"/>
<dbReference type="InterPro" id="IPR032675">
    <property type="entry name" value="LRR_dom_sf"/>
</dbReference>
<protein>
    <submittedName>
        <fullName evidence="1">Leucine rich repeats-containing protein</fullName>
    </submittedName>
</protein>
<dbReference type="Gene3D" id="3.80.10.10">
    <property type="entry name" value="Ribonuclease Inhibitor"/>
    <property type="match status" value="1"/>
</dbReference>
<dbReference type="EMBL" id="GDID01003479">
    <property type="protein sequence ID" value="JAP93127.1"/>
    <property type="molecule type" value="Transcribed_RNA"/>
</dbReference>
<sequence length="271" mass="31278">FGDSQVQRVCMPNITQNDINIIQELPPEPNYQILMSKLPQECFQCNSVSTSTFQLFIVENTVVLPENIKLVEDSAFTDVQQQIFYIFGPGVEIIQDYAFNVNKRLKKAIFPMAKEIRDSVFAYCYQLESVIAPMCKHLGECAFFMCHCLNNLVMQPKRLMSSAFGRSKVEYLELPSVKRIEMDAFIQANIRTLIVENCEEIDLSAFLEINHKVEVYCPKCQNIDQLDRVHYLLKPVRKDKQNYQLAQISKLTNGSTKQIKMKLSLVKELVK</sequence>
<proteinExistence type="predicted"/>